<dbReference type="OrthoDB" id="5569250at2759"/>
<sequence length="91" mass="10249">MCARNVLHRDISVNNIMISADVDAEGGAKGFLIDPELAAATGMDNLQEELNHLTGTYQFTSMQRFDDDPGQHASWNDLESFYWVVLYVVLR</sequence>
<feature type="domain" description="Protein kinase" evidence="1">
    <location>
        <begin position="1"/>
        <end position="91"/>
    </location>
</feature>
<dbReference type="GO" id="GO:0005524">
    <property type="term" value="F:ATP binding"/>
    <property type="evidence" value="ECO:0007669"/>
    <property type="project" value="InterPro"/>
</dbReference>
<dbReference type="Proteomes" id="UP000030669">
    <property type="component" value="Unassembled WGS sequence"/>
</dbReference>
<evidence type="ECO:0000313" key="2">
    <source>
        <dbReference type="EMBL" id="EPQ50113.1"/>
    </source>
</evidence>
<dbReference type="SUPFAM" id="SSF56112">
    <property type="entry name" value="Protein kinase-like (PK-like)"/>
    <property type="match status" value="1"/>
</dbReference>
<dbReference type="InterPro" id="IPR000719">
    <property type="entry name" value="Prot_kinase_dom"/>
</dbReference>
<accession>S7PRV6</accession>
<dbReference type="HOGENOM" id="CLU_138921_1_0_1"/>
<proteinExistence type="predicted"/>
<dbReference type="PANTHER" id="PTHR38248">
    <property type="entry name" value="FUNK1 6"/>
    <property type="match status" value="1"/>
</dbReference>
<feature type="non-terminal residue" evidence="2">
    <location>
        <position position="91"/>
    </location>
</feature>
<organism evidence="2 3">
    <name type="scientific">Gloeophyllum trabeum (strain ATCC 11539 / FP-39264 / Madison 617)</name>
    <name type="common">Brown rot fungus</name>
    <dbReference type="NCBI Taxonomy" id="670483"/>
    <lineage>
        <taxon>Eukaryota</taxon>
        <taxon>Fungi</taxon>
        <taxon>Dikarya</taxon>
        <taxon>Basidiomycota</taxon>
        <taxon>Agaricomycotina</taxon>
        <taxon>Agaricomycetes</taxon>
        <taxon>Gloeophyllales</taxon>
        <taxon>Gloeophyllaceae</taxon>
        <taxon>Gloeophyllum</taxon>
    </lineage>
</organism>
<dbReference type="STRING" id="670483.S7PRV6"/>
<dbReference type="RefSeq" id="XP_007871433.1">
    <property type="nucleotide sequence ID" value="XM_007873242.1"/>
</dbReference>
<keyword evidence="3" id="KW-1185">Reference proteome</keyword>
<dbReference type="KEGG" id="gtr:GLOTRDRAFT_51029"/>
<dbReference type="AlphaFoldDB" id="S7PRV6"/>
<dbReference type="PANTHER" id="PTHR38248:SF2">
    <property type="entry name" value="FUNK1 11"/>
    <property type="match status" value="1"/>
</dbReference>
<dbReference type="PROSITE" id="PS50011">
    <property type="entry name" value="PROTEIN_KINASE_DOM"/>
    <property type="match status" value="1"/>
</dbReference>
<dbReference type="InterPro" id="IPR040976">
    <property type="entry name" value="Pkinase_fungal"/>
</dbReference>
<dbReference type="InterPro" id="IPR008266">
    <property type="entry name" value="Tyr_kinase_AS"/>
</dbReference>
<evidence type="ECO:0000259" key="1">
    <source>
        <dbReference type="PROSITE" id="PS50011"/>
    </source>
</evidence>
<dbReference type="Pfam" id="PF17667">
    <property type="entry name" value="Pkinase_fungal"/>
    <property type="match status" value="1"/>
</dbReference>
<dbReference type="GeneID" id="19306781"/>
<gene>
    <name evidence="2" type="ORF">GLOTRDRAFT_51029</name>
</gene>
<dbReference type="InterPro" id="IPR011009">
    <property type="entry name" value="Kinase-like_dom_sf"/>
</dbReference>
<dbReference type="Gene3D" id="1.10.510.10">
    <property type="entry name" value="Transferase(Phosphotransferase) domain 1"/>
    <property type="match status" value="1"/>
</dbReference>
<protein>
    <recommendedName>
        <fullName evidence="1">Protein kinase domain-containing protein</fullName>
    </recommendedName>
</protein>
<dbReference type="GO" id="GO:0004672">
    <property type="term" value="F:protein kinase activity"/>
    <property type="evidence" value="ECO:0007669"/>
    <property type="project" value="InterPro"/>
</dbReference>
<name>S7PRV6_GLOTA</name>
<reference evidence="2 3" key="1">
    <citation type="journal article" date="2012" name="Science">
        <title>The Paleozoic origin of enzymatic lignin decomposition reconstructed from 31 fungal genomes.</title>
        <authorList>
            <person name="Floudas D."/>
            <person name="Binder M."/>
            <person name="Riley R."/>
            <person name="Barry K."/>
            <person name="Blanchette R.A."/>
            <person name="Henrissat B."/>
            <person name="Martinez A.T."/>
            <person name="Otillar R."/>
            <person name="Spatafora J.W."/>
            <person name="Yadav J.S."/>
            <person name="Aerts A."/>
            <person name="Benoit I."/>
            <person name="Boyd A."/>
            <person name="Carlson A."/>
            <person name="Copeland A."/>
            <person name="Coutinho P.M."/>
            <person name="de Vries R.P."/>
            <person name="Ferreira P."/>
            <person name="Findley K."/>
            <person name="Foster B."/>
            <person name="Gaskell J."/>
            <person name="Glotzer D."/>
            <person name="Gorecki P."/>
            <person name="Heitman J."/>
            <person name="Hesse C."/>
            <person name="Hori C."/>
            <person name="Igarashi K."/>
            <person name="Jurgens J.A."/>
            <person name="Kallen N."/>
            <person name="Kersten P."/>
            <person name="Kohler A."/>
            <person name="Kuees U."/>
            <person name="Kumar T.K.A."/>
            <person name="Kuo A."/>
            <person name="LaButti K."/>
            <person name="Larrondo L.F."/>
            <person name="Lindquist E."/>
            <person name="Ling A."/>
            <person name="Lombard V."/>
            <person name="Lucas S."/>
            <person name="Lundell T."/>
            <person name="Martin R."/>
            <person name="McLaughlin D.J."/>
            <person name="Morgenstern I."/>
            <person name="Morin E."/>
            <person name="Murat C."/>
            <person name="Nagy L.G."/>
            <person name="Nolan M."/>
            <person name="Ohm R.A."/>
            <person name="Patyshakuliyeva A."/>
            <person name="Rokas A."/>
            <person name="Ruiz-Duenas F.J."/>
            <person name="Sabat G."/>
            <person name="Salamov A."/>
            <person name="Samejima M."/>
            <person name="Schmutz J."/>
            <person name="Slot J.C."/>
            <person name="St John F."/>
            <person name="Stenlid J."/>
            <person name="Sun H."/>
            <person name="Sun S."/>
            <person name="Syed K."/>
            <person name="Tsang A."/>
            <person name="Wiebenga A."/>
            <person name="Young D."/>
            <person name="Pisabarro A."/>
            <person name="Eastwood D.C."/>
            <person name="Martin F."/>
            <person name="Cullen D."/>
            <person name="Grigoriev I.V."/>
            <person name="Hibbett D.S."/>
        </authorList>
    </citation>
    <scope>NUCLEOTIDE SEQUENCE [LARGE SCALE GENOMIC DNA]</scope>
    <source>
        <strain evidence="2 3">ATCC 11539</strain>
    </source>
</reference>
<dbReference type="PROSITE" id="PS00109">
    <property type="entry name" value="PROTEIN_KINASE_TYR"/>
    <property type="match status" value="1"/>
</dbReference>
<dbReference type="EMBL" id="KB469356">
    <property type="protein sequence ID" value="EPQ50113.1"/>
    <property type="molecule type" value="Genomic_DNA"/>
</dbReference>
<evidence type="ECO:0000313" key="3">
    <source>
        <dbReference type="Proteomes" id="UP000030669"/>
    </source>
</evidence>